<evidence type="ECO:0000313" key="2">
    <source>
        <dbReference type="Proteomes" id="UP001595377"/>
    </source>
</evidence>
<reference evidence="2" key="1">
    <citation type="journal article" date="2019" name="Int. J. Syst. Evol. Microbiol.">
        <title>The Global Catalogue of Microorganisms (GCM) 10K type strain sequencing project: providing services to taxonomists for standard genome sequencing and annotation.</title>
        <authorList>
            <consortium name="The Broad Institute Genomics Platform"/>
            <consortium name="The Broad Institute Genome Sequencing Center for Infectious Disease"/>
            <person name="Wu L."/>
            <person name="Ma J."/>
        </authorList>
    </citation>
    <scope>NUCLEOTIDE SEQUENCE [LARGE SCALE GENOMIC DNA]</scope>
    <source>
        <strain evidence="2">KCTC 52677</strain>
    </source>
</reference>
<accession>A0ABV7DJT6</accession>
<comment type="caution">
    <text evidence="1">The sequence shown here is derived from an EMBL/GenBank/DDBJ whole genome shotgun (WGS) entry which is preliminary data.</text>
</comment>
<name>A0ABV7DJT6_9HYPH</name>
<sequence>MRDDLAEHLYIRMLTAPRTLIRAYGGTSTSRRREPSSGLMIAERLADTLLKIWIVADRDGERVTKPCFVPWLADVLNGMPDDLSKDFAGKDGEASRRAGKEIGLRAADAIIERYQVSREIRTPGHLLGH</sequence>
<dbReference type="EMBL" id="JBHRSP010000025">
    <property type="protein sequence ID" value="MFC3074704.1"/>
    <property type="molecule type" value="Genomic_DNA"/>
</dbReference>
<protein>
    <submittedName>
        <fullName evidence="1">Uncharacterized protein</fullName>
    </submittedName>
</protein>
<keyword evidence="2" id="KW-1185">Reference proteome</keyword>
<evidence type="ECO:0000313" key="1">
    <source>
        <dbReference type="EMBL" id="MFC3074704.1"/>
    </source>
</evidence>
<dbReference type="Proteomes" id="UP001595377">
    <property type="component" value="Unassembled WGS sequence"/>
</dbReference>
<organism evidence="1 2">
    <name type="scientific">Shinella pollutisoli</name>
    <dbReference type="NCBI Taxonomy" id="2250594"/>
    <lineage>
        <taxon>Bacteria</taxon>
        <taxon>Pseudomonadati</taxon>
        <taxon>Pseudomonadota</taxon>
        <taxon>Alphaproteobacteria</taxon>
        <taxon>Hyphomicrobiales</taxon>
        <taxon>Rhizobiaceae</taxon>
        <taxon>Shinella</taxon>
    </lineage>
</organism>
<proteinExistence type="predicted"/>
<dbReference type="RefSeq" id="WP_257317170.1">
    <property type="nucleotide sequence ID" value="NZ_JANFDG010000026.1"/>
</dbReference>
<gene>
    <name evidence="1" type="ORF">ACFOHH_16450</name>
</gene>